<dbReference type="InterPro" id="IPR046347">
    <property type="entry name" value="bZIP_sf"/>
</dbReference>
<dbReference type="InterPro" id="IPR004827">
    <property type="entry name" value="bZIP"/>
</dbReference>
<dbReference type="PROSITE" id="PS50217">
    <property type="entry name" value="BZIP"/>
    <property type="match status" value="1"/>
</dbReference>
<keyword evidence="6" id="KW-0539">Nucleus</keyword>
<evidence type="ECO:0000256" key="1">
    <source>
        <dbReference type="ARBA" id="ARBA00004123"/>
    </source>
</evidence>
<dbReference type="SUPFAM" id="SSF57959">
    <property type="entry name" value="Leucine zipper domain"/>
    <property type="match status" value="1"/>
</dbReference>
<dbReference type="GO" id="GO:0003700">
    <property type="term" value="F:DNA-binding transcription factor activity"/>
    <property type="evidence" value="ECO:0007669"/>
    <property type="project" value="InterPro"/>
</dbReference>
<dbReference type="Gene3D" id="1.20.5.170">
    <property type="match status" value="1"/>
</dbReference>
<dbReference type="InterPro" id="IPR012900">
    <property type="entry name" value="MFMR"/>
</dbReference>
<dbReference type="InterPro" id="IPR044827">
    <property type="entry name" value="GBF-like"/>
</dbReference>
<feature type="region of interest" description="Disordered" evidence="7">
    <location>
        <begin position="286"/>
        <end position="313"/>
    </location>
</feature>
<keyword evidence="4" id="KW-0238">DNA-binding</keyword>
<dbReference type="OMA" id="PASAHMK"/>
<evidence type="ECO:0000256" key="2">
    <source>
        <dbReference type="ARBA" id="ARBA00007163"/>
    </source>
</evidence>
<dbReference type="EMBL" id="PDCK01000039">
    <property type="protein sequence ID" value="PRQ58372.1"/>
    <property type="molecule type" value="Genomic_DNA"/>
</dbReference>
<dbReference type="Gramene" id="PRQ58372">
    <property type="protein sequence ID" value="PRQ58372"/>
    <property type="gene ID" value="RchiOBHm_Chr1g0358601"/>
</dbReference>
<dbReference type="InterPro" id="IPR045314">
    <property type="entry name" value="bZIP_plant_GBF1"/>
</dbReference>
<evidence type="ECO:0000256" key="7">
    <source>
        <dbReference type="SAM" id="MobiDB-lite"/>
    </source>
</evidence>
<proteinExistence type="inferred from homology"/>
<feature type="compositionally biased region" description="Basic and acidic residues" evidence="7">
    <location>
        <begin position="1"/>
        <end position="14"/>
    </location>
</feature>
<accession>A0A2P6SI57</accession>
<comment type="subcellular location">
    <subcellularLocation>
        <location evidence="1">Nucleus</location>
    </subcellularLocation>
</comment>
<dbReference type="GO" id="GO:0005634">
    <property type="term" value="C:nucleus"/>
    <property type="evidence" value="ECO:0007669"/>
    <property type="project" value="UniProtKB-SubCell"/>
</dbReference>
<sequence>MGNNDEVKSVKTEKSSPPLTADPKNHTNQTNIHVYPDWAAMQAYYGPRLPMPPYYNAPAASGHAPHPYMWGPPQTMMSPYGAPYAAIYSHGSVYAHPAVPLSSNGQGVPLSPAAANPSSMETPTKSSGNNDRGLVKKPKGFDALEMSIGNGNAENAEGGADQSLSKSSATEGSSSDGNTSGANQTRRKRTREGTPTTVEAIAGDQKPEMQASLASAKDVNPASYKALGTTIATVGVPGKLVRPAVSPGVTNVLELKNSSNLNLTSATSVEQPSAVLPPETWLQNERELKRERRKQSNRESARRSRLRKQAETDELARKVEALNADNVSLKSEINRLTESSDRLRVENASLMEKLKKARVGRMEEIIMKIDDNRVEAISTENLLSRVNNSGALARDVEEEGSMYEKNAGAKLHQLLDASPRTDAIVAS</sequence>
<comment type="caution">
    <text evidence="9">The sequence shown here is derived from an EMBL/GenBank/DDBJ whole genome shotgun (WGS) entry which is preliminary data.</text>
</comment>
<dbReference type="STRING" id="74649.A0A2P6SI57"/>
<dbReference type="CDD" id="cd14702">
    <property type="entry name" value="bZIP_plant_GBF1"/>
    <property type="match status" value="1"/>
</dbReference>
<evidence type="ECO:0000256" key="5">
    <source>
        <dbReference type="ARBA" id="ARBA00023163"/>
    </source>
</evidence>
<keyword evidence="10" id="KW-1185">Reference proteome</keyword>
<organism evidence="9 10">
    <name type="scientific">Rosa chinensis</name>
    <name type="common">China rose</name>
    <dbReference type="NCBI Taxonomy" id="74649"/>
    <lineage>
        <taxon>Eukaryota</taxon>
        <taxon>Viridiplantae</taxon>
        <taxon>Streptophyta</taxon>
        <taxon>Embryophyta</taxon>
        <taxon>Tracheophyta</taxon>
        <taxon>Spermatophyta</taxon>
        <taxon>Magnoliopsida</taxon>
        <taxon>eudicotyledons</taxon>
        <taxon>Gunneridae</taxon>
        <taxon>Pentapetalae</taxon>
        <taxon>rosids</taxon>
        <taxon>fabids</taxon>
        <taxon>Rosales</taxon>
        <taxon>Rosaceae</taxon>
        <taxon>Rosoideae</taxon>
        <taxon>Rosoideae incertae sedis</taxon>
        <taxon>Rosa</taxon>
    </lineage>
</organism>
<dbReference type="FunFam" id="1.20.5.170:FF:000063">
    <property type="entry name" value="G-box binding factor 3"/>
    <property type="match status" value="1"/>
</dbReference>
<dbReference type="SMR" id="A0A2P6SI57"/>
<keyword evidence="3" id="KW-0805">Transcription regulation</keyword>
<reference evidence="9 10" key="1">
    <citation type="journal article" date="2018" name="Nat. Genet.">
        <title>The Rosa genome provides new insights in the design of modern roses.</title>
        <authorList>
            <person name="Bendahmane M."/>
        </authorList>
    </citation>
    <scope>NUCLEOTIDE SEQUENCE [LARGE SCALE GENOMIC DNA]</scope>
    <source>
        <strain evidence="10">cv. Old Blush</strain>
    </source>
</reference>
<dbReference type="AlphaFoldDB" id="A0A2P6SI57"/>
<feature type="region of interest" description="Disordered" evidence="7">
    <location>
        <begin position="106"/>
        <end position="214"/>
    </location>
</feature>
<evidence type="ECO:0000259" key="8">
    <source>
        <dbReference type="PROSITE" id="PS50217"/>
    </source>
</evidence>
<evidence type="ECO:0000313" key="10">
    <source>
        <dbReference type="Proteomes" id="UP000238479"/>
    </source>
</evidence>
<evidence type="ECO:0000256" key="6">
    <source>
        <dbReference type="ARBA" id="ARBA00023242"/>
    </source>
</evidence>
<dbReference type="Pfam" id="PF07777">
    <property type="entry name" value="MFMR"/>
    <property type="match status" value="1"/>
</dbReference>
<evidence type="ECO:0000256" key="4">
    <source>
        <dbReference type="ARBA" id="ARBA00023125"/>
    </source>
</evidence>
<protein>
    <submittedName>
        <fullName evidence="9">Putative transcription factor bZIP family</fullName>
    </submittedName>
</protein>
<dbReference type="PANTHER" id="PTHR45967">
    <property type="entry name" value="G-BOX-BINDING FACTOR 3-RELATED"/>
    <property type="match status" value="1"/>
</dbReference>
<dbReference type="PANTHER" id="PTHR45967:SF1">
    <property type="entry name" value="G-BOX-BINDING FACTOR 3"/>
    <property type="match status" value="1"/>
</dbReference>
<dbReference type="PROSITE" id="PS00036">
    <property type="entry name" value="BZIP_BASIC"/>
    <property type="match status" value="1"/>
</dbReference>
<feature type="compositionally biased region" description="Low complexity" evidence="7">
    <location>
        <begin position="149"/>
        <end position="160"/>
    </location>
</feature>
<evidence type="ECO:0000256" key="3">
    <source>
        <dbReference type="ARBA" id="ARBA00023015"/>
    </source>
</evidence>
<comment type="similarity">
    <text evidence="2">Belongs to the bZIP family.</text>
</comment>
<dbReference type="SMART" id="SM00338">
    <property type="entry name" value="BRLZ"/>
    <property type="match status" value="1"/>
</dbReference>
<dbReference type="Proteomes" id="UP000238479">
    <property type="component" value="Chromosome 1"/>
</dbReference>
<dbReference type="GO" id="GO:0005737">
    <property type="term" value="C:cytoplasm"/>
    <property type="evidence" value="ECO:0007669"/>
    <property type="project" value="UniProtKB-ARBA"/>
</dbReference>
<keyword evidence="5" id="KW-0804">Transcription</keyword>
<dbReference type="Pfam" id="PF16596">
    <property type="entry name" value="MFMR_assoc"/>
    <property type="match status" value="1"/>
</dbReference>
<dbReference type="GO" id="GO:0000976">
    <property type="term" value="F:transcription cis-regulatory region binding"/>
    <property type="evidence" value="ECO:0007669"/>
    <property type="project" value="UniProtKB-ARBA"/>
</dbReference>
<dbReference type="Pfam" id="PF00170">
    <property type="entry name" value="bZIP_1"/>
    <property type="match status" value="1"/>
</dbReference>
<feature type="compositionally biased region" description="Polar residues" evidence="7">
    <location>
        <begin position="162"/>
        <end position="184"/>
    </location>
</feature>
<feature type="domain" description="BZIP" evidence="8">
    <location>
        <begin position="287"/>
        <end position="350"/>
    </location>
</feature>
<gene>
    <name evidence="9" type="ORF">RchiOBHm_Chr1g0358601</name>
</gene>
<feature type="compositionally biased region" description="Polar residues" evidence="7">
    <location>
        <begin position="116"/>
        <end position="130"/>
    </location>
</feature>
<name>A0A2P6SI57_ROSCH</name>
<evidence type="ECO:0000313" key="9">
    <source>
        <dbReference type="EMBL" id="PRQ58372.1"/>
    </source>
</evidence>
<feature type="region of interest" description="Disordered" evidence="7">
    <location>
        <begin position="1"/>
        <end position="30"/>
    </location>
</feature>